<dbReference type="EMBL" id="REFS01000001">
    <property type="protein sequence ID" value="RMB25149.1"/>
    <property type="molecule type" value="Genomic_DNA"/>
</dbReference>
<accession>A0A3M0DSS0</accession>
<dbReference type="GeneID" id="38471343"/>
<name>A0A3M0DSS0_9EURY</name>
<evidence type="ECO:0000313" key="2">
    <source>
        <dbReference type="EMBL" id="AZH25437.1"/>
    </source>
</evidence>
<evidence type="ECO:0000313" key="5">
    <source>
        <dbReference type="Proteomes" id="UP000282007"/>
    </source>
</evidence>
<dbReference type="Proteomes" id="UP000282007">
    <property type="component" value="Chromosome"/>
</dbReference>
<sequence>MADKKFTLLELHLGDGTVQIGPATIGDESANEITEPEQKDPDESEDGGACPMRKAGKLLVVLAVLVLLTLGVKKVLGGGEDLEELEDLADLDEDEA</sequence>
<reference evidence="3 4" key="1">
    <citation type="journal article" date="2015" name="Stand. Genomic Sci.">
        <title>Genomic Encyclopedia of Bacterial and Archaeal Type Strains, Phase III: the genomes of soil and plant-associated and newly described type strains.</title>
        <authorList>
            <person name="Whitman W.B."/>
            <person name="Woyke T."/>
            <person name="Klenk H.P."/>
            <person name="Zhou Y."/>
            <person name="Lilburn T.G."/>
            <person name="Beck B.J."/>
            <person name="De Vos P."/>
            <person name="Vandamme P."/>
            <person name="Eisen J.A."/>
            <person name="Garrity G."/>
            <person name="Hugenholtz P."/>
            <person name="Kyrpides N.C."/>
        </authorList>
    </citation>
    <scope>NUCLEOTIDE SEQUENCE [LARGE SCALE GENOMIC DNA]</scope>
    <source>
        <strain evidence="3 4">CGMCC 1.10124</strain>
    </source>
</reference>
<protein>
    <submittedName>
        <fullName evidence="3">Uncharacterized protein</fullName>
    </submittedName>
</protein>
<keyword evidence="5" id="KW-1185">Reference proteome</keyword>
<dbReference type="RefSeq" id="WP_121918976.1">
    <property type="nucleotide sequence ID" value="NZ_CP034145.1"/>
</dbReference>
<evidence type="ECO:0000256" key="1">
    <source>
        <dbReference type="SAM" id="MobiDB-lite"/>
    </source>
</evidence>
<dbReference type="Proteomes" id="UP000277326">
    <property type="component" value="Unassembled WGS sequence"/>
</dbReference>
<dbReference type="EMBL" id="CP034145">
    <property type="protein sequence ID" value="AZH25437.1"/>
    <property type="molecule type" value="Genomic_DNA"/>
</dbReference>
<dbReference type="OrthoDB" id="308358at2157"/>
<dbReference type="AlphaFoldDB" id="A0A3M0DSS0"/>
<organism evidence="3 4">
    <name type="scientific">Haloplanus aerogenes</name>
    <dbReference type="NCBI Taxonomy" id="660522"/>
    <lineage>
        <taxon>Archaea</taxon>
        <taxon>Methanobacteriati</taxon>
        <taxon>Methanobacteriota</taxon>
        <taxon>Stenosarchaea group</taxon>
        <taxon>Halobacteria</taxon>
        <taxon>Halobacteriales</taxon>
        <taxon>Haloferacaceae</taxon>
        <taxon>Haloplanus</taxon>
    </lineage>
</organism>
<feature type="region of interest" description="Disordered" evidence="1">
    <location>
        <begin position="20"/>
        <end position="50"/>
    </location>
</feature>
<reference evidence="2 5" key="2">
    <citation type="submission" date="2018-07" db="EMBL/GenBank/DDBJ databases">
        <title>Genome sequences of Haloplanus aerogenes JCM 16430T.</title>
        <authorList>
            <person name="Kim Y.B."/>
            <person name="Roh S.W."/>
        </authorList>
    </citation>
    <scope>NUCLEOTIDE SEQUENCE [LARGE SCALE GENOMIC DNA]</scope>
    <source>
        <strain evidence="2 5">JCM 16430</strain>
    </source>
</reference>
<gene>
    <name evidence="3" type="ORF">ATH50_0232</name>
    <name evidence="2" type="ORF">DU502_08615</name>
</gene>
<evidence type="ECO:0000313" key="3">
    <source>
        <dbReference type="EMBL" id="RMB25149.1"/>
    </source>
</evidence>
<evidence type="ECO:0000313" key="4">
    <source>
        <dbReference type="Proteomes" id="UP000277326"/>
    </source>
</evidence>
<dbReference type="KEGG" id="haer:DU502_08615"/>
<proteinExistence type="predicted"/>
<reference evidence="3" key="3">
    <citation type="submission" date="2018-10" db="EMBL/GenBank/DDBJ databases">
        <authorList>
            <person name="Whitman W."/>
            <person name="Huntemann M."/>
            <person name="Clum A."/>
            <person name="Pillay M."/>
            <person name="Palaniappan K."/>
            <person name="Varghese N."/>
            <person name="Mikhailova N."/>
            <person name="Stamatis D."/>
            <person name="Reddy T."/>
            <person name="Daum C."/>
            <person name="Shapiro N."/>
            <person name="Ivanova N."/>
            <person name="Kyrpides N."/>
            <person name="Woyke T."/>
        </authorList>
    </citation>
    <scope>NUCLEOTIDE SEQUENCE</scope>
    <source>
        <strain evidence="3">CGMCC 1.10124</strain>
    </source>
</reference>